<accession>A0ABD4YSQ6</accession>
<organism evidence="2 3">
    <name type="scientific">Achromobacter mucicolens</name>
    <dbReference type="NCBI Taxonomy" id="1389922"/>
    <lineage>
        <taxon>Bacteria</taxon>
        <taxon>Pseudomonadati</taxon>
        <taxon>Pseudomonadota</taxon>
        <taxon>Betaproteobacteria</taxon>
        <taxon>Burkholderiales</taxon>
        <taxon>Alcaligenaceae</taxon>
        <taxon>Achromobacter</taxon>
    </lineage>
</organism>
<feature type="region of interest" description="Disordered" evidence="1">
    <location>
        <begin position="1"/>
        <end position="21"/>
    </location>
</feature>
<evidence type="ECO:0000256" key="1">
    <source>
        <dbReference type="SAM" id="MobiDB-lite"/>
    </source>
</evidence>
<dbReference type="AlphaFoldDB" id="A0ABD4YSQ6"/>
<reference evidence="2 3" key="1">
    <citation type="submission" date="2022-09" db="EMBL/GenBank/DDBJ databases">
        <title>Intensive care unit water sources are persistently colonized with multi-drug resistant bacteria and are the site of extensive horizontal gene transfer of antibiotic resistance genes.</title>
        <authorList>
            <person name="Diorio-Toth L."/>
        </authorList>
    </citation>
    <scope>NUCLEOTIDE SEQUENCE [LARGE SCALE GENOMIC DNA]</scope>
    <source>
        <strain evidence="2 3">GD03967</strain>
    </source>
</reference>
<dbReference type="EMBL" id="JAOBZK010000011">
    <property type="protein sequence ID" value="MDH1178487.1"/>
    <property type="molecule type" value="Genomic_DNA"/>
</dbReference>
<evidence type="ECO:0000313" key="2">
    <source>
        <dbReference type="EMBL" id="MDH1178487.1"/>
    </source>
</evidence>
<dbReference type="Proteomes" id="UP001158644">
    <property type="component" value="Unassembled WGS sequence"/>
</dbReference>
<proteinExistence type="predicted"/>
<sequence>MADDPSRGEVAGAQADSSAAQTDARRRVFFMIGSCQPLAGKKSGILRPWGGRNGQRAGHTVSKSCERGARITV</sequence>
<feature type="compositionally biased region" description="Low complexity" evidence="1">
    <location>
        <begin position="11"/>
        <end position="21"/>
    </location>
</feature>
<protein>
    <submittedName>
        <fullName evidence="2">Uncharacterized protein</fullName>
    </submittedName>
</protein>
<name>A0ABD4YSQ6_9BURK</name>
<gene>
    <name evidence="2" type="ORF">N5C72_10395</name>
</gene>
<comment type="caution">
    <text evidence="2">The sequence shown here is derived from an EMBL/GenBank/DDBJ whole genome shotgun (WGS) entry which is preliminary data.</text>
</comment>
<feature type="compositionally biased region" description="Basic and acidic residues" evidence="1">
    <location>
        <begin position="64"/>
        <end position="73"/>
    </location>
</feature>
<dbReference type="RefSeq" id="WP_162256764.1">
    <property type="nucleotide sequence ID" value="NZ_CADIKS010000004.1"/>
</dbReference>
<feature type="region of interest" description="Disordered" evidence="1">
    <location>
        <begin position="46"/>
        <end position="73"/>
    </location>
</feature>
<evidence type="ECO:0000313" key="3">
    <source>
        <dbReference type="Proteomes" id="UP001158644"/>
    </source>
</evidence>